<organism evidence="1 2">
    <name type="scientific">Cryobacterium psychrophilum</name>
    <dbReference type="NCBI Taxonomy" id="41988"/>
    <lineage>
        <taxon>Bacteria</taxon>
        <taxon>Bacillati</taxon>
        <taxon>Actinomycetota</taxon>
        <taxon>Actinomycetes</taxon>
        <taxon>Micrococcales</taxon>
        <taxon>Microbacteriaceae</taxon>
        <taxon>Cryobacterium</taxon>
    </lineage>
</organism>
<comment type="caution">
    <text evidence="1">The sequence shown here is derived from an EMBL/GenBank/DDBJ whole genome shotgun (WGS) entry which is preliminary data.</text>
</comment>
<dbReference type="Gene3D" id="3.30.2310.20">
    <property type="entry name" value="RelE-like"/>
    <property type="match status" value="1"/>
</dbReference>
<sequence>MTHYRVVFRREALQQLEDLYDFIADAGSPANAAGFAESIVTFCEALSDFPYRGVAREDLRPGLRTIGFRKRVVIAFVVLEETVAIIGVFYGGRDHEQILLDSNERADPPV</sequence>
<evidence type="ECO:0000313" key="2">
    <source>
        <dbReference type="Proteomes" id="UP000298218"/>
    </source>
</evidence>
<keyword evidence="2" id="KW-1185">Reference proteome</keyword>
<proteinExistence type="predicted"/>
<dbReference type="RefSeq" id="WP_134172760.1">
    <property type="nucleotide sequence ID" value="NZ_SODI01000001.1"/>
</dbReference>
<accession>A0A4Y8KMC9</accession>
<dbReference type="InterPro" id="IPR007712">
    <property type="entry name" value="RelE/ParE_toxin"/>
</dbReference>
<dbReference type="EMBL" id="SOHQ01000036">
    <property type="protein sequence ID" value="TFD76565.1"/>
    <property type="molecule type" value="Genomic_DNA"/>
</dbReference>
<dbReference type="OrthoDB" id="9814952at2"/>
<protein>
    <submittedName>
        <fullName evidence="1">Type II toxin-antitoxin system RelE/ParE family toxin</fullName>
    </submittedName>
</protein>
<gene>
    <name evidence="1" type="ORF">E3T53_13320</name>
</gene>
<name>A0A4Y8KMC9_9MICO</name>
<dbReference type="InterPro" id="IPR035093">
    <property type="entry name" value="RelE/ParE_toxin_dom_sf"/>
</dbReference>
<reference evidence="1 2" key="1">
    <citation type="submission" date="2019-03" db="EMBL/GenBank/DDBJ databases">
        <title>Genomics of glacier-inhabiting Cryobacterium strains.</title>
        <authorList>
            <person name="Liu Q."/>
            <person name="Xin Y.-H."/>
        </authorList>
    </citation>
    <scope>NUCLEOTIDE SEQUENCE [LARGE SCALE GENOMIC DNA]</scope>
    <source>
        <strain evidence="1 2">CGMCC 1.4292</strain>
    </source>
</reference>
<dbReference type="AlphaFoldDB" id="A0A4Y8KMC9"/>
<evidence type="ECO:0000313" key="1">
    <source>
        <dbReference type="EMBL" id="TFD76565.1"/>
    </source>
</evidence>
<dbReference type="Pfam" id="PF05016">
    <property type="entry name" value="ParE_toxin"/>
    <property type="match status" value="1"/>
</dbReference>
<dbReference type="Proteomes" id="UP000298218">
    <property type="component" value="Unassembled WGS sequence"/>
</dbReference>